<evidence type="ECO:0000313" key="2">
    <source>
        <dbReference type="Proteomes" id="UP000176938"/>
    </source>
</evidence>
<evidence type="ECO:0000313" key="1">
    <source>
        <dbReference type="EMBL" id="OGC07194.1"/>
    </source>
</evidence>
<name>A0A1F4RG57_UNCSA</name>
<proteinExistence type="predicted"/>
<dbReference type="InterPro" id="IPR019294">
    <property type="entry name" value="Translation_reg_Com"/>
</dbReference>
<comment type="caution">
    <text evidence="1">The sequence shown here is derived from an EMBL/GenBank/DDBJ whole genome shotgun (WGS) entry which is preliminary data.</text>
</comment>
<sequence length="68" mass="7994">MLREFRCKFCHRLLAKVGEGSKVEIKCPKCKTLSLYNEETIVVYEVPENNVTKKIIERGIVKYDFLKN</sequence>
<dbReference type="Pfam" id="PF10122">
    <property type="entry name" value="Zn_ribbon_Com"/>
    <property type="match status" value="1"/>
</dbReference>
<accession>A0A1F4RG57</accession>
<organism evidence="1 2">
    <name type="scientific">candidate division WOR-1 bacterium RIFCSPLOWO2_02_FULL_46_20</name>
    <dbReference type="NCBI Taxonomy" id="1802567"/>
    <lineage>
        <taxon>Bacteria</taxon>
        <taxon>Bacillati</taxon>
        <taxon>Saganbacteria</taxon>
    </lineage>
</organism>
<dbReference type="EMBL" id="METP01000007">
    <property type="protein sequence ID" value="OGC07194.1"/>
    <property type="molecule type" value="Genomic_DNA"/>
</dbReference>
<dbReference type="AlphaFoldDB" id="A0A1F4RG57"/>
<dbReference type="Proteomes" id="UP000176938">
    <property type="component" value="Unassembled WGS sequence"/>
</dbReference>
<evidence type="ECO:0008006" key="3">
    <source>
        <dbReference type="Google" id="ProtNLM"/>
    </source>
</evidence>
<reference evidence="1 2" key="1">
    <citation type="journal article" date="2016" name="Nat. Commun.">
        <title>Thousands of microbial genomes shed light on interconnected biogeochemical processes in an aquifer system.</title>
        <authorList>
            <person name="Anantharaman K."/>
            <person name="Brown C.T."/>
            <person name="Hug L.A."/>
            <person name="Sharon I."/>
            <person name="Castelle C.J."/>
            <person name="Probst A.J."/>
            <person name="Thomas B.C."/>
            <person name="Singh A."/>
            <person name="Wilkins M.J."/>
            <person name="Karaoz U."/>
            <person name="Brodie E.L."/>
            <person name="Williams K.H."/>
            <person name="Hubbard S.S."/>
            <person name="Banfield J.F."/>
        </authorList>
    </citation>
    <scope>NUCLEOTIDE SEQUENCE [LARGE SCALE GENOMIC DNA]</scope>
</reference>
<gene>
    <name evidence="1" type="ORF">A3H38_03195</name>
</gene>
<protein>
    <recommendedName>
        <fullName evidence="3">Com family DNA-binding transcriptional regulator</fullName>
    </recommendedName>
</protein>